<dbReference type="RefSeq" id="WP_379687696.1">
    <property type="nucleotide sequence ID" value="NZ_JBHLYW010000022.1"/>
</dbReference>
<keyword evidence="2" id="KW-1185">Reference proteome</keyword>
<proteinExistence type="predicted"/>
<protein>
    <submittedName>
        <fullName evidence="1">DUF3781 domain-containing protein</fullName>
    </submittedName>
</protein>
<name>A0ABV6BVQ8_9FLAO</name>
<evidence type="ECO:0000313" key="2">
    <source>
        <dbReference type="Proteomes" id="UP001589734"/>
    </source>
</evidence>
<dbReference type="InterPro" id="IPR024229">
    <property type="entry name" value="DUF3781"/>
</dbReference>
<gene>
    <name evidence="1" type="ORF">ACFFLS_20985</name>
</gene>
<dbReference type="Pfam" id="PF12636">
    <property type="entry name" value="DUF3781"/>
    <property type="match status" value="1"/>
</dbReference>
<reference evidence="1 2" key="1">
    <citation type="submission" date="2024-09" db="EMBL/GenBank/DDBJ databases">
        <authorList>
            <person name="Sun Q."/>
            <person name="Mori K."/>
        </authorList>
    </citation>
    <scope>NUCLEOTIDE SEQUENCE [LARGE SCALE GENOMIC DNA]</scope>
    <source>
        <strain evidence="1 2">CGMCC 1.12926</strain>
    </source>
</reference>
<organism evidence="1 2">
    <name type="scientific">Flavobacterium procerum</name>
    <dbReference type="NCBI Taxonomy" id="1455569"/>
    <lineage>
        <taxon>Bacteria</taxon>
        <taxon>Pseudomonadati</taxon>
        <taxon>Bacteroidota</taxon>
        <taxon>Flavobacteriia</taxon>
        <taxon>Flavobacteriales</taxon>
        <taxon>Flavobacteriaceae</taxon>
        <taxon>Flavobacterium</taxon>
    </lineage>
</organism>
<dbReference type="Proteomes" id="UP001589734">
    <property type="component" value="Unassembled WGS sequence"/>
</dbReference>
<accession>A0ABV6BVQ8</accession>
<comment type="caution">
    <text evidence="1">The sequence shown here is derived from an EMBL/GenBank/DDBJ whole genome shotgun (WGS) entry which is preliminary data.</text>
</comment>
<dbReference type="EMBL" id="JBHLYW010000022">
    <property type="protein sequence ID" value="MFC0079534.1"/>
    <property type="molecule type" value="Genomic_DNA"/>
</dbReference>
<sequence length="70" mass="8346">MNKKLNLQLLNSEIEELILNIISETDFTAFEKTGKNFYISNYERNTRLTINSFTYRIITADKLNKIKERK</sequence>
<evidence type="ECO:0000313" key="1">
    <source>
        <dbReference type="EMBL" id="MFC0079534.1"/>
    </source>
</evidence>